<keyword evidence="3 6" id="KW-1133">Transmembrane helix</keyword>
<dbReference type="InterPro" id="IPR011701">
    <property type="entry name" value="MFS"/>
</dbReference>
<name>A0A7T0PX34_9ACTO</name>
<evidence type="ECO:0000259" key="7">
    <source>
        <dbReference type="PROSITE" id="PS50850"/>
    </source>
</evidence>
<feature type="transmembrane region" description="Helical" evidence="6">
    <location>
        <begin position="331"/>
        <end position="352"/>
    </location>
</feature>
<evidence type="ECO:0000256" key="6">
    <source>
        <dbReference type="SAM" id="Phobius"/>
    </source>
</evidence>
<dbReference type="InterPro" id="IPR020846">
    <property type="entry name" value="MFS_dom"/>
</dbReference>
<feature type="domain" description="Major facilitator superfamily (MFS) profile" evidence="7">
    <location>
        <begin position="241"/>
        <end position="451"/>
    </location>
</feature>
<comment type="subcellular location">
    <subcellularLocation>
        <location evidence="1">Cell membrane</location>
        <topology evidence="1">Multi-pass membrane protein</topology>
    </subcellularLocation>
</comment>
<dbReference type="PANTHER" id="PTHR23542:SF1">
    <property type="entry name" value="MAJOR FACILITATOR SUPERFAMILY (MFS) PROFILE DOMAIN-CONTAINING PROTEIN"/>
    <property type="match status" value="1"/>
</dbReference>
<gene>
    <name evidence="8" type="ORF">ID810_10910</name>
</gene>
<dbReference type="AlphaFoldDB" id="A0A7T0PX34"/>
<dbReference type="KEGG" id="arep:ID810_10910"/>
<dbReference type="SUPFAM" id="SSF103473">
    <property type="entry name" value="MFS general substrate transporter"/>
    <property type="match status" value="1"/>
</dbReference>
<dbReference type="Proteomes" id="UP000594637">
    <property type="component" value="Chromosome"/>
</dbReference>
<accession>A0A7T0PX34</accession>
<dbReference type="InterPro" id="IPR036259">
    <property type="entry name" value="MFS_trans_sf"/>
</dbReference>
<proteinExistence type="predicted"/>
<evidence type="ECO:0000256" key="1">
    <source>
        <dbReference type="ARBA" id="ARBA00004651"/>
    </source>
</evidence>
<dbReference type="Pfam" id="PF07690">
    <property type="entry name" value="MFS_1"/>
    <property type="match status" value="1"/>
</dbReference>
<keyword evidence="9" id="KW-1185">Reference proteome</keyword>
<feature type="transmembrane region" description="Helical" evidence="6">
    <location>
        <begin position="278"/>
        <end position="295"/>
    </location>
</feature>
<protein>
    <submittedName>
        <fullName evidence="8">MFS transporter</fullName>
    </submittedName>
</protein>
<reference evidence="8 9" key="1">
    <citation type="submission" date="2020-11" db="EMBL/GenBank/DDBJ databases">
        <title>Actinomyces sp. ZJ750.</title>
        <authorList>
            <person name="Zhou J."/>
        </authorList>
    </citation>
    <scope>NUCLEOTIDE SEQUENCE [LARGE SCALE GENOMIC DNA]</scope>
    <source>
        <strain evidence="8 9">ZJ750</strain>
    </source>
</reference>
<dbReference type="EMBL" id="CP063989">
    <property type="protein sequence ID" value="QPL05215.1"/>
    <property type="molecule type" value="Genomic_DNA"/>
</dbReference>
<dbReference type="PANTHER" id="PTHR23542">
    <property type="match status" value="1"/>
</dbReference>
<feature type="transmembrane region" description="Helical" evidence="6">
    <location>
        <begin position="364"/>
        <end position="387"/>
    </location>
</feature>
<evidence type="ECO:0000313" key="8">
    <source>
        <dbReference type="EMBL" id="QPL05215.1"/>
    </source>
</evidence>
<feature type="transmembrane region" description="Helical" evidence="6">
    <location>
        <begin position="180"/>
        <end position="197"/>
    </location>
</feature>
<evidence type="ECO:0000256" key="3">
    <source>
        <dbReference type="ARBA" id="ARBA00022989"/>
    </source>
</evidence>
<feature type="transmembrane region" description="Helical" evidence="6">
    <location>
        <begin position="240"/>
        <end position="258"/>
    </location>
</feature>
<evidence type="ECO:0000256" key="2">
    <source>
        <dbReference type="ARBA" id="ARBA00022692"/>
    </source>
</evidence>
<evidence type="ECO:0000256" key="5">
    <source>
        <dbReference type="SAM" id="MobiDB-lite"/>
    </source>
</evidence>
<feature type="region of interest" description="Disordered" evidence="5">
    <location>
        <begin position="200"/>
        <end position="219"/>
    </location>
</feature>
<dbReference type="Gene3D" id="1.20.1250.20">
    <property type="entry name" value="MFS general substrate transporter like domains"/>
    <property type="match status" value="1"/>
</dbReference>
<evidence type="ECO:0000256" key="4">
    <source>
        <dbReference type="ARBA" id="ARBA00023136"/>
    </source>
</evidence>
<dbReference type="RefSeq" id="WP_166857271.1">
    <property type="nucleotide sequence ID" value="NZ_CP063989.1"/>
</dbReference>
<dbReference type="PROSITE" id="PS50850">
    <property type="entry name" value="MFS"/>
    <property type="match status" value="1"/>
</dbReference>
<evidence type="ECO:0000313" key="9">
    <source>
        <dbReference type="Proteomes" id="UP000594637"/>
    </source>
</evidence>
<feature type="region of interest" description="Disordered" evidence="5">
    <location>
        <begin position="425"/>
        <end position="451"/>
    </location>
</feature>
<sequence length="451" mass="46391">MPLPTAGAYGRILSRPGALLFSSAGLMARFPMSMVGISTILAVQSLYGDYTAAGIVSAATLVAAAVGTPLLARLIDMHGQRRVMLPSVLVSGTSLLGLILAAQALAPLWLLVLLAVGTGGFGGSMGSLVRSRWTTILSTPEDIHTAFSLESALDELAYMVGPVLATAASTTSALPVTSGLIISLFLQVVGGLLFLSQRSTEPVPHPRTRRPRRRPDDDAARRQEVDALLAARPTPVLRQGAVVAITVIFLFSGAMFGANDVTAVAFATELGQRGSTGIALATWATGSCVAALLYGSRSWGWPLWKQLVLGVVWLALGASTFVFAPSLGVLAVLYALVGLGTAPTMAAGNNIVQATVARSQLTEGLAWISTSINIGVSLGSMVGGVVIDAAGSHGGYLFTAGMSWMAAVAMIIGLPALRRARSSAHLPGLGDPEPGGPDEDSEEVGPGADRN</sequence>
<dbReference type="GO" id="GO:0005886">
    <property type="term" value="C:plasma membrane"/>
    <property type="evidence" value="ECO:0007669"/>
    <property type="project" value="UniProtKB-SubCell"/>
</dbReference>
<feature type="transmembrane region" description="Helical" evidence="6">
    <location>
        <begin position="307"/>
        <end position="325"/>
    </location>
</feature>
<keyword evidence="4 6" id="KW-0472">Membrane</keyword>
<organism evidence="8 9">
    <name type="scientific">Actinomyces respiraculi</name>
    <dbReference type="NCBI Taxonomy" id="2744574"/>
    <lineage>
        <taxon>Bacteria</taxon>
        <taxon>Bacillati</taxon>
        <taxon>Actinomycetota</taxon>
        <taxon>Actinomycetes</taxon>
        <taxon>Actinomycetales</taxon>
        <taxon>Actinomycetaceae</taxon>
        <taxon>Actinomyces</taxon>
    </lineage>
</organism>
<feature type="transmembrane region" description="Helical" evidence="6">
    <location>
        <begin position="50"/>
        <end position="71"/>
    </location>
</feature>
<dbReference type="GO" id="GO:0022857">
    <property type="term" value="F:transmembrane transporter activity"/>
    <property type="evidence" value="ECO:0007669"/>
    <property type="project" value="InterPro"/>
</dbReference>
<keyword evidence="2 6" id="KW-0812">Transmembrane</keyword>
<feature type="transmembrane region" description="Helical" evidence="6">
    <location>
        <begin position="393"/>
        <end position="417"/>
    </location>
</feature>